<name>A0A248JSX7_9PROT</name>
<comment type="subunit">
    <text evidence="2">Monomer. Binds 30S ribosomal subunits, but not 50S ribosomal subunits or 70S ribosomes.</text>
</comment>
<dbReference type="KEGG" id="nao:Y958_13540"/>
<comment type="function">
    <text evidence="2">One of several proteins that assist in the late maturation steps of the functional core of the 30S ribosomal subunit. Associates with free 30S ribosomal subunits (but not with 30S subunits that are part of 70S ribosomes or polysomes). Required for efficient processing of 16S rRNA. May interact with the 5'-terminal helix region of 16S rRNA.</text>
</comment>
<dbReference type="GO" id="GO:0043024">
    <property type="term" value="F:ribosomal small subunit binding"/>
    <property type="evidence" value="ECO:0007669"/>
    <property type="project" value="TreeGrafter"/>
</dbReference>
<sequence>MSRHGDAELRAGKAPSQRQLRVGEELRHALAEILRRADFRDPDLQDLNVTVSEVRISPDLKNATAFVMPLGGGHPEQIKALNRVSAYLRSQVAKAMRLQHVPRLSFQVDVSFDYAQRIDQLLHRPDVQRDLDHADGDHDDGGADAEDGADAERHDGP</sequence>
<feature type="region of interest" description="Disordered" evidence="3">
    <location>
        <begin position="125"/>
        <end position="157"/>
    </location>
</feature>
<dbReference type="InterPro" id="IPR000238">
    <property type="entry name" value="RbfA"/>
</dbReference>
<dbReference type="InterPro" id="IPR023799">
    <property type="entry name" value="RbfA_dom_sf"/>
</dbReference>
<dbReference type="SUPFAM" id="SSF89919">
    <property type="entry name" value="Ribosome-binding factor A, RbfA"/>
    <property type="match status" value="1"/>
</dbReference>
<accession>A0A248JSX7</accession>
<keyword evidence="2" id="KW-0963">Cytoplasm</keyword>
<evidence type="ECO:0000256" key="1">
    <source>
        <dbReference type="ARBA" id="ARBA00022517"/>
    </source>
</evidence>
<protein>
    <recommendedName>
        <fullName evidence="2">Ribosome-binding factor A</fullName>
    </recommendedName>
</protein>
<evidence type="ECO:0000256" key="3">
    <source>
        <dbReference type="SAM" id="MobiDB-lite"/>
    </source>
</evidence>
<gene>
    <name evidence="2" type="primary">rbfA</name>
    <name evidence="4" type="ORF">Y958_13540</name>
</gene>
<dbReference type="NCBIfam" id="TIGR00082">
    <property type="entry name" value="rbfA"/>
    <property type="match status" value="1"/>
</dbReference>
<dbReference type="PANTHER" id="PTHR33515">
    <property type="entry name" value="RIBOSOME-BINDING FACTOR A, CHLOROPLASTIC-RELATED"/>
    <property type="match status" value="1"/>
</dbReference>
<dbReference type="NCBIfam" id="NF001802">
    <property type="entry name" value="PRK00521.2-5"/>
    <property type="match status" value="1"/>
</dbReference>
<proteinExistence type="inferred from homology"/>
<dbReference type="Pfam" id="PF02033">
    <property type="entry name" value="RBFA"/>
    <property type="match status" value="1"/>
</dbReference>
<keyword evidence="1 2" id="KW-0690">Ribosome biogenesis</keyword>
<reference evidence="4 5" key="1">
    <citation type="submission" date="2017-06" db="EMBL/GenBank/DDBJ databases">
        <title>Complete genome sequence of Nitrospirillum amazonense strain CBAmC, an endophytic nitrogen-fixing and plant growth-promoting bacterium, isolated from sugarcane.</title>
        <authorList>
            <person name="Schwab S."/>
            <person name="dos Santos Teixeira K.R."/>
            <person name="Simoes Araujo J.L."/>
            <person name="Soares Vidal M."/>
            <person name="Borges de Freitas H.R."/>
            <person name="Rivello Crivelaro A.L."/>
            <person name="Bueno de Camargo Nunes A."/>
            <person name="dos Santos C.M."/>
            <person name="Palmeira da Silva Rosa D."/>
            <person name="da Silva Padilha D."/>
            <person name="da Silva E."/>
            <person name="Araujo Terra L."/>
            <person name="Soares Mendes V."/>
            <person name="Farinelli L."/>
            <person name="Magalhaes Cruz L."/>
            <person name="Baldani J.I."/>
        </authorList>
    </citation>
    <scope>NUCLEOTIDE SEQUENCE [LARGE SCALE GENOMIC DNA]</scope>
    <source>
        <strain evidence="4 5">CBAmC</strain>
    </source>
</reference>
<comment type="similarity">
    <text evidence="2">Belongs to the RbfA family.</text>
</comment>
<dbReference type="InterPro" id="IPR015946">
    <property type="entry name" value="KH_dom-like_a/b"/>
</dbReference>
<dbReference type="PANTHER" id="PTHR33515:SF1">
    <property type="entry name" value="RIBOSOME-BINDING FACTOR A, CHLOROPLASTIC-RELATED"/>
    <property type="match status" value="1"/>
</dbReference>
<dbReference type="RefSeq" id="WP_088872379.1">
    <property type="nucleotide sequence ID" value="NZ_CP022110.1"/>
</dbReference>
<dbReference type="AlphaFoldDB" id="A0A248JSX7"/>
<dbReference type="Gene3D" id="3.30.300.20">
    <property type="match status" value="1"/>
</dbReference>
<dbReference type="HAMAP" id="MF_00003">
    <property type="entry name" value="RbfA"/>
    <property type="match status" value="1"/>
</dbReference>
<dbReference type="GO" id="GO:0030490">
    <property type="term" value="P:maturation of SSU-rRNA"/>
    <property type="evidence" value="ECO:0007669"/>
    <property type="project" value="UniProtKB-UniRule"/>
</dbReference>
<evidence type="ECO:0000313" key="5">
    <source>
        <dbReference type="Proteomes" id="UP000197153"/>
    </source>
</evidence>
<dbReference type="GO" id="GO:0005829">
    <property type="term" value="C:cytosol"/>
    <property type="evidence" value="ECO:0007669"/>
    <property type="project" value="TreeGrafter"/>
</dbReference>
<dbReference type="EMBL" id="CP022110">
    <property type="protein sequence ID" value="ASG21709.1"/>
    <property type="molecule type" value="Genomic_DNA"/>
</dbReference>
<comment type="subcellular location">
    <subcellularLocation>
        <location evidence="2">Cytoplasm</location>
    </subcellularLocation>
</comment>
<evidence type="ECO:0000256" key="2">
    <source>
        <dbReference type="HAMAP-Rule" id="MF_00003"/>
    </source>
</evidence>
<organism evidence="4 5">
    <name type="scientific">Nitrospirillum viridazoti CBAmc</name>
    <dbReference type="NCBI Taxonomy" id="1441467"/>
    <lineage>
        <taxon>Bacteria</taxon>
        <taxon>Pseudomonadati</taxon>
        <taxon>Pseudomonadota</taxon>
        <taxon>Alphaproteobacteria</taxon>
        <taxon>Rhodospirillales</taxon>
        <taxon>Azospirillaceae</taxon>
        <taxon>Nitrospirillum</taxon>
        <taxon>Nitrospirillum viridazoti</taxon>
    </lineage>
</organism>
<dbReference type="Proteomes" id="UP000197153">
    <property type="component" value="Chromosome 1"/>
</dbReference>
<keyword evidence="5" id="KW-1185">Reference proteome</keyword>
<evidence type="ECO:0000313" key="4">
    <source>
        <dbReference type="EMBL" id="ASG21709.1"/>
    </source>
</evidence>
<feature type="compositionally biased region" description="Basic and acidic residues" evidence="3">
    <location>
        <begin position="125"/>
        <end position="141"/>
    </location>
</feature>